<gene>
    <name evidence="1" type="ORF">FL622_15030</name>
</gene>
<comment type="caution">
    <text evidence="1">The sequence shown here is derived from an EMBL/GenBank/DDBJ whole genome shotgun (WGS) entry which is preliminary data.</text>
</comment>
<organism evidence="1 2">
    <name type="scientific">Trichloromonas acetexigens</name>
    <dbReference type="NCBI Taxonomy" id="38815"/>
    <lineage>
        <taxon>Bacteria</taxon>
        <taxon>Pseudomonadati</taxon>
        <taxon>Thermodesulfobacteriota</taxon>
        <taxon>Desulfuromonadia</taxon>
        <taxon>Desulfuromonadales</taxon>
        <taxon>Trichloromonadaceae</taxon>
        <taxon>Trichloromonas</taxon>
    </lineage>
</organism>
<dbReference type="AlphaFoldDB" id="A0A550J6D9"/>
<accession>A0A550J6D9</accession>
<dbReference type="Proteomes" id="UP000317155">
    <property type="component" value="Unassembled WGS sequence"/>
</dbReference>
<dbReference type="EMBL" id="VJVV01000014">
    <property type="protein sequence ID" value="TRO78784.1"/>
    <property type="molecule type" value="Genomic_DNA"/>
</dbReference>
<protein>
    <submittedName>
        <fullName evidence="1">Uncharacterized protein</fullName>
    </submittedName>
</protein>
<evidence type="ECO:0000313" key="1">
    <source>
        <dbReference type="EMBL" id="TRO78784.1"/>
    </source>
</evidence>
<keyword evidence="2" id="KW-1185">Reference proteome</keyword>
<evidence type="ECO:0000313" key="2">
    <source>
        <dbReference type="Proteomes" id="UP000317155"/>
    </source>
</evidence>
<dbReference type="OrthoDB" id="5391682at2"/>
<proteinExistence type="predicted"/>
<name>A0A550J6D9_9BACT</name>
<reference evidence="1 2" key="1">
    <citation type="submission" date="2019-07" db="EMBL/GenBank/DDBJ databases">
        <title>Insights of Desulfuromonas acetexigens electromicrobiology.</title>
        <authorList>
            <person name="Katuri K."/>
            <person name="Sapireddy V."/>
            <person name="Shaw D.R."/>
            <person name="Saikaly P."/>
        </authorList>
    </citation>
    <scope>NUCLEOTIDE SEQUENCE [LARGE SCALE GENOMIC DNA]</scope>
    <source>
        <strain evidence="1 2">2873</strain>
    </source>
</reference>
<dbReference type="RefSeq" id="WP_092054414.1">
    <property type="nucleotide sequence ID" value="NZ_FOJJ01000006.1"/>
</dbReference>
<sequence>MPKSAFSAIENSLCDFLGGAKVSLAVVEERESASFGPEHRLEILAYLQVEDVVYQFSARRDELPFTTTENSFIQELFTAFEGLFAGFSAAGYAAHFRTALLTSLTDIAVARYIRGDRKGVFWPIQSLIQLLKNLSYQRYEGSQATTGFLVYRNQLDDFLEALQKTRYSWLDLEESRQRISRDFFRNPLPYRFVDGLRSLFLCDIRMNVKGTVHTNAPGPSDSIEQMANRETLALLAKAGEGSFAIFVNNVSEVEIVLDSDQILVWRKGAWGVYDPDIYRGFLAGHLEKRSIDYLVWSIYALSKARHGTVVLVANDDTDLDALRKGSVGGSDPLSRSLIHHVRGTKIGTLKRSGELTRILSSDGLTVINRKGELLDTGVIVDTSKTSRLVTGGGRTTAATAASHFGSVIKVSEDGPVELYRNGKRLYRFG</sequence>